<dbReference type="InterPro" id="IPR032710">
    <property type="entry name" value="NTF2-like_dom_sf"/>
</dbReference>
<proteinExistence type="predicted"/>
<organism evidence="2 3">
    <name type="scientific">Hymenoscyphus fraxineus</name>
    <dbReference type="NCBI Taxonomy" id="746836"/>
    <lineage>
        <taxon>Eukaryota</taxon>
        <taxon>Fungi</taxon>
        <taxon>Dikarya</taxon>
        <taxon>Ascomycota</taxon>
        <taxon>Pezizomycotina</taxon>
        <taxon>Leotiomycetes</taxon>
        <taxon>Helotiales</taxon>
        <taxon>Helotiaceae</taxon>
        <taxon>Hymenoscyphus</taxon>
    </lineage>
</organism>
<dbReference type="InterPro" id="IPR018222">
    <property type="entry name" value="Nuclear_transport_factor_2_euk"/>
</dbReference>
<reference evidence="2" key="1">
    <citation type="submission" date="2021-07" db="EMBL/GenBank/DDBJ databases">
        <authorList>
            <person name="Durling M."/>
        </authorList>
    </citation>
    <scope>NUCLEOTIDE SEQUENCE</scope>
</reference>
<evidence type="ECO:0000313" key="3">
    <source>
        <dbReference type="Proteomes" id="UP000696280"/>
    </source>
</evidence>
<feature type="domain" description="NTF2" evidence="1">
    <location>
        <begin position="16"/>
        <end position="165"/>
    </location>
</feature>
<dbReference type="SUPFAM" id="SSF54427">
    <property type="entry name" value="NTF2-like"/>
    <property type="match status" value="1"/>
</dbReference>
<dbReference type="PROSITE" id="PS50177">
    <property type="entry name" value="NTF2_DOMAIN"/>
    <property type="match status" value="1"/>
</dbReference>
<evidence type="ECO:0000313" key="2">
    <source>
        <dbReference type="EMBL" id="CAG8957939.1"/>
    </source>
</evidence>
<comment type="caution">
    <text evidence="2">The sequence shown here is derived from an EMBL/GenBank/DDBJ whole genome shotgun (WGS) entry which is preliminary data.</text>
</comment>
<evidence type="ECO:0000259" key="1">
    <source>
        <dbReference type="PROSITE" id="PS50177"/>
    </source>
</evidence>
<protein>
    <recommendedName>
        <fullName evidence="1">NTF2 domain-containing protein</fullName>
    </recommendedName>
</protein>
<accession>A0A9N9L2K1</accession>
<keyword evidence="3" id="KW-1185">Reference proteome</keyword>
<dbReference type="Proteomes" id="UP000696280">
    <property type="component" value="Unassembled WGS sequence"/>
</dbReference>
<dbReference type="Gene3D" id="3.10.450.50">
    <property type="match status" value="1"/>
</dbReference>
<dbReference type="OrthoDB" id="25408at2759"/>
<dbReference type="AlphaFoldDB" id="A0A9N9L2K1"/>
<sequence>MSELPEDLEVRVAVEASEIFTQSYYPSLSRPHAIKDIPSYYVPLSPSSPLKPSISLNGNLVADPTSLPALFEKQPPKTHYEVQSFDCHVLNANFNIGAPEGLLEPNNAGKKMSIAVTVSGSVRYGEGADVQGFTDNLVLVPNWDVYGKPLKGRRKWIVMSQKFRVVA</sequence>
<gene>
    <name evidence="2" type="ORF">HYFRA_00000281</name>
</gene>
<dbReference type="EMBL" id="CAJVRL010000081">
    <property type="protein sequence ID" value="CAG8957939.1"/>
    <property type="molecule type" value="Genomic_DNA"/>
</dbReference>
<name>A0A9N9L2K1_9HELO</name>